<feature type="transmembrane region" description="Helical" evidence="1">
    <location>
        <begin position="172"/>
        <end position="193"/>
    </location>
</feature>
<reference evidence="2 3" key="1">
    <citation type="journal article" date="2016" name="Nat. Commun.">
        <title>Thousands of microbial genomes shed light on interconnected biogeochemical processes in an aquifer system.</title>
        <authorList>
            <person name="Anantharaman K."/>
            <person name="Brown C.T."/>
            <person name="Hug L.A."/>
            <person name="Sharon I."/>
            <person name="Castelle C.J."/>
            <person name="Probst A.J."/>
            <person name="Thomas B.C."/>
            <person name="Singh A."/>
            <person name="Wilkins M.J."/>
            <person name="Karaoz U."/>
            <person name="Brodie E.L."/>
            <person name="Williams K.H."/>
            <person name="Hubbard S.S."/>
            <person name="Banfield J.F."/>
        </authorList>
    </citation>
    <scope>NUCLEOTIDE SEQUENCE [LARGE SCALE GENOMIC DNA]</scope>
</reference>
<feature type="transmembrane region" description="Helical" evidence="1">
    <location>
        <begin position="103"/>
        <end position="124"/>
    </location>
</feature>
<feature type="transmembrane region" description="Helical" evidence="1">
    <location>
        <begin position="71"/>
        <end position="91"/>
    </location>
</feature>
<evidence type="ECO:0000256" key="1">
    <source>
        <dbReference type="SAM" id="Phobius"/>
    </source>
</evidence>
<dbReference type="GO" id="GO:0008233">
    <property type="term" value="F:peptidase activity"/>
    <property type="evidence" value="ECO:0007669"/>
    <property type="project" value="InterPro"/>
</dbReference>
<proteinExistence type="predicted"/>
<dbReference type="InterPro" id="IPR026898">
    <property type="entry name" value="PrsW"/>
</dbReference>
<dbReference type="Pfam" id="PF13367">
    <property type="entry name" value="PrsW-protease"/>
    <property type="match status" value="1"/>
</dbReference>
<dbReference type="PANTHER" id="PTHR36844">
    <property type="entry name" value="PROTEASE PRSW"/>
    <property type="match status" value="1"/>
</dbReference>
<protein>
    <recommendedName>
        <fullName evidence="4">Protease PrsW</fullName>
    </recommendedName>
</protein>
<organism evidence="2 3">
    <name type="scientific">Candidatus Liptonbacteria bacterium RIFOXYB1_FULL_36_10</name>
    <dbReference type="NCBI Taxonomy" id="1798654"/>
    <lineage>
        <taxon>Bacteria</taxon>
        <taxon>Candidatus Liptoniibacteriota</taxon>
    </lineage>
</organism>
<dbReference type="AlphaFoldDB" id="A0A1G2CLQ6"/>
<comment type="caution">
    <text evidence="2">The sequence shown here is derived from an EMBL/GenBank/DDBJ whole genome shotgun (WGS) entry which is preliminary data.</text>
</comment>
<accession>A0A1G2CLQ6</accession>
<gene>
    <name evidence="2" type="ORF">A2390_01155</name>
</gene>
<dbReference type="PANTHER" id="PTHR36844:SF1">
    <property type="entry name" value="PROTEASE PRSW"/>
    <property type="match status" value="1"/>
</dbReference>
<name>A0A1G2CLQ6_9BACT</name>
<keyword evidence="1" id="KW-1133">Transmembrane helix</keyword>
<feature type="transmembrane region" description="Helical" evidence="1">
    <location>
        <begin position="199"/>
        <end position="217"/>
    </location>
</feature>
<keyword evidence="1" id="KW-0812">Transmembrane</keyword>
<feature type="transmembrane region" description="Helical" evidence="1">
    <location>
        <begin position="33"/>
        <end position="51"/>
    </location>
</feature>
<evidence type="ECO:0008006" key="4">
    <source>
        <dbReference type="Google" id="ProtNLM"/>
    </source>
</evidence>
<dbReference type="Proteomes" id="UP000178599">
    <property type="component" value="Unassembled WGS sequence"/>
</dbReference>
<evidence type="ECO:0000313" key="2">
    <source>
        <dbReference type="EMBL" id="OGZ02167.1"/>
    </source>
</evidence>
<keyword evidence="1" id="KW-0472">Membrane</keyword>
<feature type="transmembrane region" description="Helical" evidence="1">
    <location>
        <begin position="144"/>
        <end position="163"/>
    </location>
</feature>
<feature type="transmembrane region" description="Helical" evidence="1">
    <location>
        <begin position="6"/>
        <end position="21"/>
    </location>
</feature>
<evidence type="ECO:0000313" key="3">
    <source>
        <dbReference type="Proteomes" id="UP000178599"/>
    </source>
</evidence>
<dbReference type="EMBL" id="MHLE01000041">
    <property type="protein sequence ID" value="OGZ02167.1"/>
    <property type="molecule type" value="Genomic_DNA"/>
</dbReference>
<sequence length="230" mass="26214">MSGFIIFLALLPSFAWLLFFLKEDYRRPEPKKMIIFAFLLGAAFTFLAFYFEVLADSWFKKIGIPEYSSPYFFSFSLIEEVLKFLAVFWFIRKSKFFDEPIDVMVYIITVSLGFAAVENIGAILGQFNSYANIGIAFHTATLRFIGANLLHSLSSALVGYWWAKGIKAHEQFLFISEGIILATLLHTIFNYLIMIKGAVMLPTMLLLIVGFIVLGEFEKLDSLKKAKTTE</sequence>